<gene>
    <name evidence="3" type="ORF">HCN08_12270</name>
</gene>
<feature type="transmembrane region" description="Helical" evidence="2">
    <location>
        <begin position="162"/>
        <end position="183"/>
    </location>
</feature>
<evidence type="ECO:0000313" key="4">
    <source>
        <dbReference type="Proteomes" id="UP000734511"/>
    </source>
</evidence>
<evidence type="ECO:0000313" key="3">
    <source>
        <dbReference type="EMBL" id="NJP44167.1"/>
    </source>
</evidence>
<keyword evidence="4" id="KW-1185">Reference proteome</keyword>
<proteinExistence type="predicted"/>
<evidence type="ECO:0000256" key="2">
    <source>
        <dbReference type="SAM" id="Phobius"/>
    </source>
</evidence>
<keyword evidence="2" id="KW-1133">Transmembrane helix</keyword>
<dbReference type="RefSeq" id="WP_167982885.1">
    <property type="nucleotide sequence ID" value="NZ_JAATEJ010000007.1"/>
</dbReference>
<feature type="compositionally biased region" description="Pro residues" evidence="1">
    <location>
        <begin position="132"/>
        <end position="144"/>
    </location>
</feature>
<sequence length="342" mass="33980">MRRRRRRRCCTGWCTRRPTSAAYRTWCCRWSGRAWPRTRASGPARLPRRRCCRAAELTARQERTLAALGAAPAGPQAGASPYGPGPATTPYTAGPGKPYAEGSGTPPYAAGPGPSPYTAGTSPYAPGTTPYGPAPTPAPAPQPYGPHGGGAPAAGKPARRRVAVPVLAAAGAAVVAAVVAVVLSQGGGDHGGSADGGASGGGKGSGSPSNGASTAAGALPASWVGTWFGEGPGSVLQGTSDVKVTLTLNGGERGSTVGRQISNISAVGTSAEAGCTEDLELSQVQGATVVLRAVTSTPTDPDSGLGCPKGRTYTLSMTDATHLRLDAGSQAAGAPATLEKQG</sequence>
<comment type="caution">
    <text evidence="3">The sequence shown here is derived from an EMBL/GenBank/DDBJ whole genome shotgun (WGS) entry which is preliminary data.</text>
</comment>
<evidence type="ECO:0008006" key="5">
    <source>
        <dbReference type="Google" id="ProtNLM"/>
    </source>
</evidence>
<keyword evidence="2" id="KW-0472">Membrane</keyword>
<feature type="compositionally biased region" description="Gly residues" evidence="1">
    <location>
        <begin position="188"/>
        <end position="205"/>
    </location>
</feature>
<feature type="region of interest" description="Disordered" evidence="1">
    <location>
        <begin position="70"/>
        <end position="156"/>
    </location>
</feature>
<dbReference type="EMBL" id="JAATEJ010000007">
    <property type="protein sequence ID" value="NJP44167.1"/>
    <property type="molecule type" value="Genomic_DNA"/>
</dbReference>
<protein>
    <recommendedName>
        <fullName evidence="5">Serine/threonine protein kinase</fullName>
    </recommendedName>
</protein>
<name>A0ABX0ZMX7_9ACTN</name>
<feature type="compositionally biased region" description="Low complexity" evidence="1">
    <location>
        <begin position="70"/>
        <end position="131"/>
    </location>
</feature>
<keyword evidence="2" id="KW-0812">Transmembrane</keyword>
<dbReference type="Proteomes" id="UP000734511">
    <property type="component" value="Unassembled WGS sequence"/>
</dbReference>
<evidence type="ECO:0000256" key="1">
    <source>
        <dbReference type="SAM" id="MobiDB-lite"/>
    </source>
</evidence>
<reference evidence="3 4" key="1">
    <citation type="submission" date="2020-03" db="EMBL/GenBank/DDBJ databases">
        <title>WGS of actinomycetes isolated from Thailand.</title>
        <authorList>
            <person name="Thawai C."/>
        </authorList>
    </citation>
    <scope>NUCLEOTIDE SEQUENCE [LARGE SCALE GENOMIC DNA]</scope>
    <source>
        <strain evidence="3 4">PRB2-1</strain>
    </source>
</reference>
<organism evidence="3 4">
    <name type="scientific">Actinacidiphila epipremni</name>
    <dbReference type="NCBI Taxonomy" id="2053013"/>
    <lineage>
        <taxon>Bacteria</taxon>
        <taxon>Bacillati</taxon>
        <taxon>Actinomycetota</taxon>
        <taxon>Actinomycetes</taxon>
        <taxon>Kitasatosporales</taxon>
        <taxon>Streptomycetaceae</taxon>
        <taxon>Actinacidiphila</taxon>
    </lineage>
</organism>
<accession>A0ABX0ZMX7</accession>
<feature type="region of interest" description="Disordered" evidence="1">
    <location>
        <begin position="188"/>
        <end position="215"/>
    </location>
</feature>